<comment type="similarity">
    <text evidence="6">Belongs to the DEAD box helicase family.</text>
</comment>
<feature type="compositionally biased region" description="Basic residues" evidence="8">
    <location>
        <begin position="94"/>
        <end position="103"/>
    </location>
</feature>
<evidence type="ECO:0000256" key="7">
    <source>
        <dbReference type="RuleBase" id="RU365068"/>
    </source>
</evidence>
<evidence type="ECO:0000256" key="3">
    <source>
        <dbReference type="ARBA" id="ARBA00022806"/>
    </source>
</evidence>
<evidence type="ECO:0000259" key="9">
    <source>
        <dbReference type="PROSITE" id="PS51192"/>
    </source>
</evidence>
<dbReference type="SUPFAM" id="SSF52540">
    <property type="entry name" value="P-loop containing nucleoside triphosphate hydrolases"/>
    <property type="match status" value="1"/>
</dbReference>
<gene>
    <name evidence="11" type="ORF">EAI_15369</name>
</gene>
<dbReference type="GO" id="GO:0003723">
    <property type="term" value="F:RNA binding"/>
    <property type="evidence" value="ECO:0007669"/>
    <property type="project" value="UniProtKB-UniRule"/>
</dbReference>
<organism evidence="12">
    <name type="scientific">Harpegnathos saltator</name>
    <name type="common">Jerdon's jumping ant</name>
    <dbReference type="NCBI Taxonomy" id="610380"/>
    <lineage>
        <taxon>Eukaryota</taxon>
        <taxon>Metazoa</taxon>
        <taxon>Ecdysozoa</taxon>
        <taxon>Arthropoda</taxon>
        <taxon>Hexapoda</taxon>
        <taxon>Insecta</taxon>
        <taxon>Pterygota</taxon>
        <taxon>Neoptera</taxon>
        <taxon>Endopterygota</taxon>
        <taxon>Hymenoptera</taxon>
        <taxon>Apocrita</taxon>
        <taxon>Aculeata</taxon>
        <taxon>Formicoidea</taxon>
        <taxon>Formicidae</taxon>
        <taxon>Ponerinae</taxon>
        <taxon>Ponerini</taxon>
        <taxon>Harpegnathos</taxon>
    </lineage>
</organism>
<feature type="compositionally biased region" description="Basic and acidic residues" evidence="8">
    <location>
        <begin position="633"/>
        <end position="642"/>
    </location>
</feature>
<dbReference type="GO" id="GO:0016787">
    <property type="term" value="F:hydrolase activity"/>
    <property type="evidence" value="ECO:0007669"/>
    <property type="project" value="UniProtKB-KW"/>
</dbReference>
<dbReference type="SMART" id="SM00490">
    <property type="entry name" value="HELICc"/>
    <property type="match status" value="1"/>
</dbReference>
<feature type="domain" description="Helicase C-terminal" evidence="10">
    <location>
        <begin position="448"/>
        <end position="613"/>
    </location>
</feature>
<dbReference type="EC" id="3.6.4.13" evidence="7"/>
<evidence type="ECO:0000256" key="5">
    <source>
        <dbReference type="ARBA" id="ARBA00022884"/>
    </source>
</evidence>
<keyword evidence="5 7" id="KW-0694">RNA-binding</keyword>
<dbReference type="CDD" id="cd17956">
    <property type="entry name" value="DEADc_DDX51"/>
    <property type="match status" value="1"/>
</dbReference>
<reference evidence="11 12" key="1">
    <citation type="journal article" date="2010" name="Science">
        <title>Genomic comparison of the ants Camponotus floridanus and Harpegnathos saltator.</title>
        <authorList>
            <person name="Bonasio R."/>
            <person name="Zhang G."/>
            <person name="Ye C."/>
            <person name="Mutti N.S."/>
            <person name="Fang X."/>
            <person name="Qin N."/>
            <person name="Donahue G."/>
            <person name="Yang P."/>
            <person name="Li Q."/>
            <person name="Li C."/>
            <person name="Zhang P."/>
            <person name="Huang Z."/>
            <person name="Berger S.L."/>
            <person name="Reinberg D."/>
            <person name="Wang J."/>
            <person name="Liebig J."/>
        </authorList>
    </citation>
    <scope>NUCLEOTIDE SEQUENCE [LARGE SCALE GENOMIC DNA]</scope>
    <source>
        <strain evidence="11 12">R22 G/1</strain>
    </source>
</reference>
<evidence type="ECO:0000256" key="6">
    <source>
        <dbReference type="RuleBase" id="RU000492"/>
    </source>
</evidence>
<comment type="function">
    <text evidence="7">RNA helicase.</text>
</comment>
<keyword evidence="2 6" id="KW-0378">Hydrolase</keyword>
<dbReference type="GO" id="GO:0005524">
    <property type="term" value="F:ATP binding"/>
    <property type="evidence" value="ECO:0007669"/>
    <property type="project" value="UniProtKB-UniRule"/>
</dbReference>
<keyword evidence="4 6" id="KW-0067">ATP-binding</keyword>
<keyword evidence="1 6" id="KW-0547">Nucleotide-binding</keyword>
<feature type="region of interest" description="Disordered" evidence="8">
    <location>
        <begin position="29"/>
        <end position="140"/>
    </location>
</feature>
<dbReference type="InterPro" id="IPR011545">
    <property type="entry name" value="DEAD/DEAH_box_helicase_dom"/>
</dbReference>
<evidence type="ECO:0000256" key="8">
    <source>
        <dbReference type="SAM" id="MobiDB-lite"/>
    </source>
</evidence>
<dbReference type="PANTHER" id="PTHR24031">
    <property type="entry name" value="RNA HELICASE"/>
    <property type="match status" value="1"/>
</dbReference>
<proteinExistence type="inferred from homology"/>
<evidence type="ECO:0000259" key="10">
    <source>
        <dbReference type="PROSITE" id="PS51194"/>
    </source>
</evidence>
<dbReference type="CDD" id="cd18787">
    <property type="entry name" value="SF2_C_DEAD"/>
    <property type="match status" value="1"/>
</dbReference>
<protein>
    <recommendedName>
        <fullName evidence="7">ATP-dependent RNA helicase</fullName>
        <ecNumber evidence="7">3.6.4.13</ecNumber>
    </recommendedName>
</protein>
<dbReference type="PROSITE" id="PS51194">
    <property type="entry name" value="HELICASE_CTER"/>
    <property type="match status" value="1"/>
</dbReference>
<sequence>MAYRYEGESKEEVKDHIDHLSNLLKRIEERKRQRSIDNKSTLADVDKGNLEKAKKKEKRDKHLPEEEKSDNLCIEDKDKNNEEINEHSVEKVKAQVKSKKRKEKTIENEDSPTEHLVTQDQELEKGSENFKDEDDNNEKNKTSLQSHFMILGAKPQKKQHAVKRVLPDWLVHPEVISADLSSGPNIDELHSILDPKLVEALKANGIVKLFPVQSSVIKWLHSCNKDRRVGWWLRDTCVSAPTGSGKTLAYVLPIVQQLQTRLVPKIRCLVVLPVQELAAQIHKVMVTYTSHTNLKVGLLSGISSFEQEQSSIIKKTARGNYLSTVDIVIATPGRLISHILKTPGFSLDFLRFLVIDEADRTTEWLQYLPEFHSRAHSLTIGNVHSSEIAPAQKLLFSATLSQDPEKLSRLGLFQPILFTTVMVTGKDTDVNLDKMTGEFAGRYTSPGELTELAVECAAEYKPLALYHLLTRHDTISKTLVFTNSGDTAHRLALLIRSLLSERNVTVGELSAQLMPKQRESVLSKFASGETHVLISSDALARGLDIPEVQLVVSYDVPKHIKGYIHRAGRTGRAGKPGTAVSVLTASQIGIFKQMLNGAHKVVPDIERMELSGTADAIGYQSHVEKLKGTLEKERSDNLERTKAIKRRRAANVARQDGKTD</sequence>
<evidence type="ECO:0000256" key="2">
    <source>
        <dbReference type="ARBA" id="ARBA00022801"/>
    </source>
</evidence>
<evidence type="ECO:0000256" key="4">
    <source>
        <dbReference type="ARBA" id="ARBA00022840"/>
    </source>
</evidence>
<keyword evidence="3 6" id="KW-0347">Helicase</keyword>
<dbReference type="Gene3D" id="3.40.50.300">
    <property type="entry name" value="P-loop containing nucleotide triphosphate hydrolases"/>
    <property type="match status" value="2"/>
</dbReference>
<comment type="catalytic activity">
    <reaction evidence="7">
        <text>ATP + H2O = ADP + phosphate + H(+)</text>
        <dbReference type="Rhea" id="RHEA:13065"/>
        <dbReference type="ChEBI" id="CHEBI:15377"/>
        <dbReference type="ChEBI" id="CHEBI:15378"/>
        <dbReference type="ChEBI" id="CHEBI:30616"/>
        <dbReference type="ChEBI" id="CHEBI:43474"/>
        <dbReference type="ChEBI" id="CHEBI:456216"/>
        <dbReference type="EC" id="3.6.4.13"/>
    </reaction>
</comment>
<dbReference type="AlphaFoldDB" id="E2BDH2"/>
<dbReference type="InterPro" id="IPR027417">
    <property type="entry name" value="P-loop_NTPase"/>
</dbReference>
<evidence type="ECO:0000313" key="11">
    <source>
        <dbReference type="EMBL" id="EFN86284.1"/>
    </source>
</evidence>
<dbReference type="OrthoDB" id="3370at2759"/>
<keyword evidence="12" id="KW-1185">Reference proteome</keyword>
<dbReference type="PROSITE" id="PS51192">
    <property type="entry name" value="HELICASE_ATP_BIND_1"/>
    <property type="match status" value="1"/>
</dbReference>
<dbReference type="InterPro" id="IPR000629">
    <property type="entry name" value="RNA-helicase_DEAD-box_CS"/>
</dbReference>
<dbReference type="InterPro" id="IPR014001">
    <property type="entry name" value="Helicase_ATP-bd"/>
</dbReference>
<feature type="region of interest" description="Disordered" evidence="8">
    <location>
        <begin position="633"/>
        <end position="660"/>
    </location>
</feature>
<dbReference type="Proteomes" id="UP000008237">
    <property type="component" value="Unassembled WGS sequence"/>
</dbReference>
<evidence type="ECO:0000313" key="12">
    <source>
        <dbReference type="Proteomes" id="UP000008237"/>
    </source>
</evidence>
<comment type="domain">
    <text evidence="7">The Q motif is unique to and characteristic of the DEAD box family of RNA helicases and controls ATP binding and hydrolysis.</text>
</comment>
<dbReference type="InterPro" id="IPR001650">
    <property type="entry name" value="Helicase_C-like"/>
</dbReference>
<dbReference type="EMBL" id="GL447620">
    <property type="protein sequence ID" value="EFN86284.1"/>
    <property type="molecule type" value="Genomic_DNA"/>
</dbReference>
<feature type="compositionally biased region" description="Basic and acidic residues" evidence="8">
    <location>
        <begin position="44"/>
        <end position="93"/>
    </location>
</feature>
<dbReference type="InParanoid" id="E2BDH2"/>
<name>E2BDH2_HARSA</name>
<evidence type="ECO:0000256" key="1">
    <source>
        <dbReference type="ARBA" id="ARBA00022741"/>
    </source>
</evidence>
<dbReference type="PROSITE" id="PS00039">
    <property type="entry name" value="DEAD_ATP_HELICASE"/>
    <property type="match status" value="1"/>
</dbReference>
<feature type="domain" description="Helicase ATP-binding" evidence="9">
    <location>
        <begin position="227"/>
        <end position="418"/>
    </location>
</feature>
<dbReference type="Pfam" id="PF00271">
    <property type="entry name" value="Helicase_C"/>
    <property type="match status" value="1"/>
</dbReference>
<dbReference type="SMART" id="SM00487">
    <property type="entry name" value="DEXDc"/>
    <property type="match status" value="1"/>
</dbReference>
<dbReference type="GO" id="GO:0003724">
    <property type="term" value="F:RNA helicase activity"/>
    <property type="evidence" value="ECO:0007669"/>
    <property type="project" value="UniProtKB-EC"/>
</dbReference>
<dbReference type="STRING" id="610380.E2BDH2"/>
<accession>E2BDH2</accession>
<dbReference type="Pfam" id="PF00270">
    <property type="entry name" value="DEAD"/>
    <property type="match status" value="1"/>
</dbReference>
<dbReference type="OMA" id="HEVKAFD"/>
<dbReference type="FunCoup" id="E2BDH2">
    <property type="interactions" value="2270"/>
</dbReference>